<accession>A0AAC8XJ88</accession>
<reference evidence="1 2" key="1">
    <citation type="submission" date="2015-12" db="EMBL/GenBank/DDBJ databases">
        <title>Intraspecies pangenome expansion in the marine bacterium Alteromonas.</title>
        <authorList>
            <person name="Lopez-Perez M."/>
            <person name="Rodriguez-Valera F."/>
        </authorList>
    </citation>
    <scope>NUCLEOTIDE SEQUENCE [LARGE SCALE GENOMIC DNA]</scope>
    <source>
        <strain evidence="1 2">UM8</strain>
    </source>
</reference>
<dbReference type="InterPro" id="IPR008593">
    <property type="entry name" value="Dam_MeTrfase"/>
</dbReference>
<sequence length="178" mass="19927">MSNDLWATPPEVFNALDKEFCFGFDVCAEHETAKCPDYWTIEDDALSKYWPEDALSHIPGAGLIEMGALWVNPPYSNIKPWVEKAIEAQLNGRMTVMLVMCDPSVKWFSLAQKYASEIRFITDGRLAFIKNGVPQKGNNKGSVIFVFDPHRVSAGHVSFVTREALMTKGQINKLEVAA</sequence>
<dbReference type="Proteomes" id="UP000061468">
    <property type="component" value="Chromosome"/>
</dbReference>
<dbReference type="EMBL" id="CP013928">
    <property type="protein sequence ID" value="AMJ78347.1"/>
    <property type="molecule type" value="Genomic_DNA"/>
</dbReference>
<name>A0AAC8XJ88_9ALTE</name>
<evidence type="ECO:0000313" key="1">
    <source>
        <dbReference type="EMBL" id="AMJ78347.1"/>
    </source>
</evidence>
<gene>
    <name evidence="1" type="ORF">AV942_08610</name>
</gene>
<dbReference type="NCBIfam" id="TIGR01712">
    <property type="entry name" value="phage_N6A_met"/>
    <property type="match status" value="1"/>
</dbReference>
<evidence type="ECO:0008006" key="3">
    <source>
        <dbReference type="Google" id="ProtNLM"/>
    </source>
</evidence>
<dbReference type="REBASE" id="138569">
    <property type="entry name" value="M.AmeUM8ORF8610P"/>
</dbReference>
<dbReference type="GO" id="GO:0003677">
    <property type="term" value="F:DNA binding"/>
    <property type="evidence" value="ECO:0007669"/>
    <property type="project" value="InterPro"/>
</dbReference>
<dbReference type="Pfam" id="PF05869">
    <property type="entry name" value="Dam"/>
    <property type="match status" value="1"/>
</dbReference>
<dbReference type="GO" id="GO:0009007">
    <property type="term" value="F:site-specific DNA-methyltransferase (adenine-specific) activity"/>
    <property type="evidence" value="ECO:0007669"/>
    <property type="project" value="InterPro"/>
</dbReference>
<dbReference type="GO" id="GO:0009307">
    <property type="term" value="P:DNA restriction-modification system"/>
    <property type="evidence" value="ECO:0007669"/>
    <property type="project" value="InterPro"/>
</dbReference>
<dbReference type="RefSeq" id="WP_015066983.1">
    <property type="nucleotide sequence ID" value="NZ_CP013928.1"/>
</dbReference>
<organism evidence="1 2">
    <name type="scientific">Alteromonas mediterranea</name>
    <dbReference type="NCBI Taxonomy" id="314275"/>
    <lineage>
        <taxon>Bacteria</taxon>
        <taxon>Pseudomonadati</taxon>
        <taxon>Pseudomonadota</taxon>
        <taxon>Gammaproteobacteria</taxon>
        <taxon>Alteromonadales</taxon>
        <taxon>Alteromonadaceae</taxon>
        <taxon>Alteromonas/Salinimonas group</taxon>
        <taxon>Alteromonas</taxon>
    </lineage>
</organism>
<protein>
    <recommendedName>
        <fullName evidence="3">Adenine methyltransferase</fullName>
    </recommendedName>
</protein>
<proteinExistence type="predicted"/>
<dbReference type="AlphaFoldDB" id="A0AAC8XJ88"/>
<evidence type="ECO:0000313" key="2">
    <source>
        <dbReference type="Proteomes" id="UP000061468"/>
    </source>
</evidence>